<comment type="subcellular location">
    <subcellularLocation>
        <location evidence="1">Cell envelope</location>
    </subcellularLocation>
</comment>
<dbReference type="InterPro" id="IPR013378">
    <property type="entry name" value="InlB-like_B-rpt"/>
</dbReference>
<evidence type="ECO:0000259" key="3">
    <source>
        <dbReference type="Pfam" id="PF18655"/>
    </source>
</evidence>
<comment type="caution">
    <text evidence="4">The sequence shown here is derived from an EMBL/GenBank/DDBJ whole genome shotgun (WGS) entry which is preliminary data.</text>
</comment>
<protein>
    <submittedName>
        <fullName evidence="4">InlB B-repeat-containing protein</fullName>
    </submittedName>
</protein>
<dbReference type="NCBIfam" id="TIGR02543">
    <property type="entry name" value="List_Bact_rpt"/>
    <property type="match status" value="1"/>
</dbReference>
<dbReference type="Pfam" id="PF18655">
    <property type="entry name" value="SHIRT"/>
    <property type="match status" value="1"/>
</dbReference>
<feature type="domain" description="SHIRT" evidence="3">
    <location>
        <begin position="525"/>
        <end position="605"/>
    </location>
</feature>
<feature type="compositionally biased region" description="Basic and acidic residues" evidence="2">
    <location>
        <begin position="694"/>
        <end position="704"/>
    </location>
</feature>
<dbReference type="InterPro" id="IPR042229">
    <property type="entry name" value="Listeria/Bacterioides_rpt_sf"/>
</dbReference>
<feature type="compositionally biased region" description="Basic and acidic residues" evidence="2">
    <location>
        <begin position="652"/>
        <end position="680"/>
    </location>
</feature>
<evidence type="ECO:0000256" key="2">
    <source>
        <dbReference type="SAM" id="MobiDB-lite"/>
    </source>
</evidence>
<name>A0ABS7SYZ6_9FIRM</name>
<evidence type="ECO:0000256" key="1">
    <source>
        <dbReference type="ARBA" id="ARBA00004196"/>
    </source>
</evidence>
<keyword evidence="5" id="KW-1185">Reference proteome</keyword>
<reference evidence="4 5" key="1">
    <citation type="submission" date="2021-08" db="EMBL/GenBank/DDBJ databases">
        <title>FDA dAtabase for Regulatory Grade micrObial Sequences (FDA-ARGOS): Supporting development and validation of Infectious Disease Dx tests.</title>
        <authorList>
            <person name="Sproer C."/>
            <person name="Gronow S."/>
            <person name="Severitt S."/>
            <person name="Schroder I."/>
            <person name="Tallon L."/>
            <person name="Sadzewicz L."/>
            <person name="Zhao X."/>
            <person name="Boylan J."/>
            <person name="Ott S."/>
            <person name="Bowen H."/>
            <person name="Vavikolanu K."/>
            <person name="Hazen T."/>
            <person name="Aluvathingal J."/>
            <person name="Nadendla S."/>
            <person name="Lowell S."/>
            <person name="Myers T."/>
            <person name="Yan Y."/>
            <person name="Sichtig H."/>
        </authorList>
    </citation>
    <scope>NUCLEOTIDE SEQUENCE [LARGE SCALE GENOMIC DNA]</scope>
    <source>
        <strain evidence="4 5">FDAARGOS_1460</strain>
    </source>
</reference>
<proteinExistence type="predicted"/>
<organism evidence="4 5">
    <name type="scientific">Anaerococcus murdochii</name>
    <dbReference type="NCBI Taxonomy" id="411577"/>
    <lineage>
        <taxon>Bacteria</taxon>
        <taxon>Bacillati</taxon>
        <taxon>Bacillota</taxon>
        <taxon>Tissierellia</taxon>
        <taxon>Tissierellales</taxon>
        <taxon>Peptoniphilaceae</taxon>
        <taxon>Anaerococcus</taxon>
    </lineage>
</organism>
<dbReference type="Pfam" id="PF09479">
    <property type="entry name" value="Flg_new"/>
    <property type="match status" value="1"/>
</dbReference>
<dbReference type="Proteomes" id="UP000734271">
    <property type="component" value="Unassembled WGS sequence"/>
</dbReference>
<evidence type="ECO:0000313" key="5">
    <source>
        <dbReference type="Proteomes" id="UP000734271"/>
    </source>
</evidence>
<dbReference type="EMBL" id="JAIPME010000002">
    <property type="protein sequence ID" value="MBZ2386758.1"/>
    <property type="molecule type" value="Genomic_DNA"/>
</dbReference>
<accession>A0ABS7SYZ6</accession>
<feature type="region of interest" description="Disordered" evidence="2">
    <location>
        <begin position="606"/>
        <end position="730"/>
    </location>
</feature>
<dbReference type="Gene3D" id="2.60.40.4270">
    <property type="entry name" value="Listeria-Bacteroides repeat domain"/>
    <property type="match status" value="1"/>
</dbReference>
<dbReference type="RefSeq" id="WP_223419162.1">
    <property type="nucleotide sequence ID" value="NZ_JAIPME010000002.1"/>
</dbReference>
<sequence>MRKEKTLSLILAGLIGLSQMGLLINSDQKAYASIGKDKSEITSKSAYDLRSGNQNEEKIDIDTSLKIKLPEITNYPEGKPEETKWIFTIKNNSNRDVYLGEVLAPGFDYDKSRIISKNIFIRRLHIKAKDLYSENQLKNSLMDVEITDPEGKTGKLEKRTMYISSAVTKYDMIESTLKLYEPLRIPAHKSLDVDADTLFFGTDYDNPFDTKKWRRKDGLTEKDSKFLLNADISMSLKANLYYDRYGEEPIKKDELPEGSNFNDQASGSFKFEAKVGDLSFGDGSKNPSEILIKKPSEEFKAVAGEVEAKTNDTLRFVVPVKISDANDVFREPLTKAEQNQYLINPSFLVDKEDDDASLEQDFYLRTTKDGSLVPLDRKEVKIGGKSYYELSLSKPDIPNFMEEFYFVYDVKFTNDERTHGLDKKVKLDFDNPGKVIKTNTGLTIDLKVAYLEATEEYQVNFDMANHGEIKSQSVKKGQRPSEPSKPEVDGYIFEGWYADREGTKAFNFEEPITKDTTIYAKWTKKIKISYEFISGSPDKKLPDNIKQNLEELEVKKVREGELVKAPEKKFEKVEVENGSWTFAGWNKKELEVSESNNKFIGTWIFAKNEETDPQAGHGNEDSNKDEETDPSKPGEGVGENTGDKDEENENPDNPKKPESGENEGEDKKDDDKDKPSVDSSDKDEDGQGNIGTDPSDKRPSGEKDKDEDEDTTSENDKKPSIKPVETKAPSQKVIRVNTDIYSPIPKGYQRIYFNPGKDGYLKYNPSFDYGEVIAFDVKETMTFGQAKAEDKGLVVPIAIPKDKSLKFTGWSPKLQADGEFIEGVKYVALYEKIDKDQVISDDKKHRENSHKKGQVLVKSNEIKNDKDKKGQILISDGEISQKEIAKTQNSLPNKAKAQIKESKNPKTGLAGLDLVSGILILSSAGLFLSKKSK</sequence>
<gene>
    <name evidence="4" type="ORF">K8P03_05625</name>
</gene>
<evidence type="ECO:0000313" key="4">
    <source>
        <dbReference type="EMBL" id="MBZ2386758.1"/>
    </source>
</evidence>
<dbReference type="InterPro" id="IPR041030">
    <property type="entry name" value="SHIRT"/>
</dbReference>